<feature type="domain" description="YdhG-like" evidence="1">
    <location>
        <begin position="23"/>
        <end position="110"/>
    </location>
</feature>
<dbReference type="EMBL" id="CP002955">
    <property type="protein sequence ID" value="AEL26680.1"/>
    <property type="molecule type" value="Genomic_DNA"/>
</dbReference>
<dbReference type="Pfam" id="PF08818">
    <property type="entry name" value="DUF1801"/>
    <property type="match status" value="1"/>
</dbReference>
<evidence type="ECO:0000259" key="1">
    <source>
        <dbReference type="Pfam" id="PF08818"/>
    </source>
</evidence>
<proteinExistence type="predicted"/>
<organism evidence="2 3">
    <name type="scientific">Cyclobacterium marinum (strain ATCC 25205 / DSM 745 / LMG 13164 / NCIMB 1802)</name>
    <name type="common">Flectobacillus marinus</name>
    <dbReference type="NCBI Taxonomy" id="880070"/>
    <lineage>
        <taxon>Bacteria</taxon>
        <taxon>Pseudomonadati</taxon>
        <taxon>Bacteroidota</taxon>
        <taxon>Cytophagia</taxon>
        <taxon>Cytophagales</taxon>
        <taxon>Cyclobacteriaceae</taxon>
        <taxon>Cyclobacterium</taxon>
    </lineage>
</organism>
<dbReference type="OrthoDB" id="115213at2"/>
<evidence type="ECO:0000313" key="2">
    <source>
        <dbReference type="EMBL" id="AEL26680.1"/>
    </source>
</evidence>
<dbReference type="InterPro" id="IPR014922">
    <property type="entry name" value="YdhG-like"/>
</dbReference>
<accession>G0J414</accession>
<dbReference type="KEGG" id="cmr:Cycma_2945"/>
<dbReference type="AlphaFoldDB" id="G0J414"/>
<sequence length="122" mass="13756">MEDAKPKTVDEFIQIAPLEAQGLMVQLKKLIETTAPEAIGGISWNVPIYKYHGILVGFSLAKKHLSVGVDSIPDDVRKSLEEKGYKTGKKTIQIKFDQKIPTREIKQLIIEQAKLNKNQQQK</sequence>
<dbReference type="STRING" id="880070.Cycma_2945"/>
<evidence type="ECO:0000313" key="3">
    <source>
        <dbReference type="Proteomes" id="UP000001635"/>
    </source>
</evidence>
<gene>
    <name evidence="2" type="ordered locus">Cycma_2945</name>
</gene>
<dbReference type="eggNOG" id="COG5646">
    <property type="taxonomic scope" value="Bacteria"/>
</dbReference>
<keyword evidence="3" id="KW-1185">Reference proteome</keyword>
<protein>
    <recommendedName>
        <fullName evidence="1">YdhG-like domain-containing protein</fullName>
    </recommendedName>
</protein>
<dbReference type="Gene3D" id="3.90.1150.200">
    <property type="match status" value="1"/>
</dbReference>
<dbReference type="SUPFAM" id="SSF159888">
    <property type="entry name" value="YdhG-like"/>
    <property type="match status" value="1"/>
</dbReference>
<reference evidence="3" key="1">
    <citation type="submission" date="2011-07" db="EMBL/GenBank/DDBJ databases">
        <title>The complete genome of Cyclobacterium marinum DSM 745.</title>
        <authorList>
            <person name="Lucas S."/>
            <person name="Han J."/>
            <person name="Lapidus A."/>
            <person name="Bruce D."/>
            <person name="Goodwin L."/>
            <person name="Pitluck S."/>
            <person name="Peters L."/>
            <person name="Kyrpides N."/>
            <person name="Mavromatis K."/>
            <person name="Ivanova N."/>
            <person name="Ovchinnikova G."/>
            <person name="Chertkov O."/>
            <person name="Detter J.C."/>
            <person name="Tapia R."/>
            <person name="Han C."/>
            <person name="Land M."/>
            <person name="Hauser L."/>
            <person name="Markowitz V."/>
            <person name="Cheng J.-F."/>
            <person name="Hugenholtz P."/>
            <person name="Woyke T."/>
            <person name="Wu D."/>
            <person name="Tindall B."/>
            <person name="Schuetze A."/>
            <person name="Brambilla E."/>
            <person name="Klenk H.-P."/>
            <person name="Eisen J.A."/>
        </authorList>
    </citation>
    <scope>NUCLEOTIDE SEQUENCE [LARGE SCALE GENOMIC DNA]</scope>
    <source>
        <strain evidence="3">ATCC 25205 / DSM 745 / LMG 13164 / NCIMB 1802</strain>
    </source>
</reference>
<dbReference type="Proteomes" id="UP000001635">
    <property type="component" value="Chromosome"/>
</dbReference>
<name>G0J414_CYCMS</name>
<dbReference type="HOGENOM" id="CLU_128703_2_0_10"/>